<sequence>MVWTCEETVSEAAQMVRRCEDASVIFYEANAKQLSFMRMILVIFEATSSLCVNWRKNSIFPIKVVSHMQSLASILGCRIDQFPIVYLGMPIGNQQKELEICDLNSRKNGKEAIKVENSIPFSRRKNYSDKFNFRSTTNLCNVIIPHSLQGGEDLSRHWWSWYEEFEGAKRLLADEVALQIFQGGSCIVEGMLRTIGNIWSNLAMSLHYEVGNDTKILLSGHETLMNSYPDLISF</sequence>
<reference evidence="1 2" key="1">
    <citation type="submission" date="2020-09" db="EMBL/GenBank/DDBJ databases">
        <title>De no assembly of potato wild relative species, Solanum commersonii.</title>
        <authorList>
            <person name="Cho K."/>
        </authorList>
    </citation>
    <scope>NUCLEOTIDE SEQUENCE [LARGE SCALE GENOMIC DNA]</scope>
    <source>
        <strain evidence="1">LZ3.2</strain>
        <tissue evidence="1">Leaf</tissue>
    </source>
</reference>
<evidence type="ECO:0000313" key="1">
    <source>
        <dbReference type="EMBL" id="KAG5631501.1"/>
    </source>
</evidence>
<accession>A0A9J6B428</accession>
<keyword evidence="2" id="KW-1185">Reference proteome</keyword>
<gene>
    <name evidence="1" type="ORF">H5410_003218</name>
</gene>
<dbReference type="EMBL" id="JACXVP010000001">
    <property type="protein sequence ID" value="KAG5631501.1"/>
    <property type="molecule type" value="Genomic_DNA"/>
</dbReference>
<evidence type="ECO:0000313" key="2">
    <source>
        <dbReference type="Proteomes" id="UP000824120"/>
    </source>
</evidence>
<dbReference type="Proteomes" id="UP000824120">
    <property type="component" value="Chromosome 1"/>
</dbReference>
<proteinExistence type="predicted"/>
<name>A0A9J6B428_SOLCO</name>
<comment type="caution">
    <text evidence="1">The sequence shown here is derived from an EMBL/GenBank/DDBJ whole genome shotgun (WGS) entry which is preliminary data.</text>
</comment>
<dbReference type="AlphaFoldDB" id="A0A9J6B428"/>
<dbReference type="OrthoDB" id="1938625at2759"/>
<protein>
    <submittedName>
        <fullName evidence="1">Uncharacterized protein</fullName>
    </submittedName>
</protein>
<organism evidence="1 2">
    <name type="scientific">Solanum commersonii</name>
    <name type="common">Commerson's wild potato</name>
    <name type="synonym">Commerson's nightshade</name>
    <dbReference type="NCBI Taxonomy" id="4109"/>
    <lineage>
        <taxon>Eukaryota</taxon>
        <taxon>Viridiplantae</taxon>
        <taxon>Streptophyta</taxon>
        <taxon>Embryophyta</taxon>
        <taxon>Tracheophyta</taxon>
        <taxon>Spermatophyta</taxon>
        <taxon>Magnoliopsida</taxon>
        <taxon>eudicotyledons</taxon>
        <taxon>Gunneridae</taxon>
        <taxon>Pentapetalae</taxon>
        <taxon>asterids</taxon>
        <taxon>lamiids</taxon>
        <taxon>Solanales</taxon>
        <taxon>Solanaceae</taxon>
        <taxon>Solanoideae</taxon>
        <taxon>Solaneae</taxon>
        <taxon>Solanum</taxon>
    </lineage>
</organism>